<evidence type="ECO:0000256" key="2">
    <source>
        <dbReference type="ARBA" id="ARBA00022771"/>
    </source>
</evidence>
<protein>
    <submittedName>
        <fullName evidence="9">E3 ubiquitin/ISG15 ligase TRIM25-like</fullName>
    </submittedName>
</protein>
<dbReference type="OrthoDB" id="6105938at2759"/>
<dbReference type="InterPro" id="IPR000315">
    <property type="entry name" value="Znf_B-box"/>
</dbReference>
<dbReference type="InterPro" id="IPR051051">
    <property type="entry name" value="E3_ubiq-ligase_TRIM/RNF"/>
</dbReference>
<dbReference type="InterPro" id="IPR013083">
    <property type="entry name" value="Znf_RING/FYVE/PHD"/>
</dbReference>
<reference evidence="9" key="1">
    <citation type="submission" date="2025-08" db="UniProtKB">
        <authorList>
            <consortium name="RefSeq"/>
        </authorList>
    </citation>
    <scope>IDENTIFICATION</scope>
</reference>
<feature type="domain" description="B box-type" evidence="7">
    <location>
        <begin position="147"/>
        <end position="187"/>
    </location>
</feature>
<evidence type="ECO:0000259" key="6">
    <source>
        <dbReference type="PROSITE" id="PS50089"/>
    </source>
</evidence>
<evidence type="ECO:0000313" key="8">
    <source>
        <dbReference type="Proteomes" id="UP000504630"/>
    </source>
</evidence>
<keyword evidence="5" id="KW-0175">Coiled coil</keyword>
<evidence type="ECO:0000256" key="1">
    <source>
        <dbReference type="ARBA" id="ARBA00022723"/>
    </source>
</evidence>
<dbReference type="PANTHER" id="PTHR25465:SF5">
    <property type="entry name" value="E3 UBIQUITIN_ISG15 LIGASE TRIM25-RELATED"/>
    <property type="match status" value="1"/>
</dbReference>
<gene>
    <name evidence="9" type="primary">LOC115022121</name>
</gene>
<dbReference type="InterPro" id="IPR058030">
    <property type="entry name" value="TRIM8/14/16/25/29/45/65_CC"/>
</dbReference>
<dbReference type="InterPro" id="IPR017907">
    <property type="entry name" value="Znf_RING_CS"/>
</dbReference>
<keyword evidence="2 4" id="KW-0863">Zinc-finger</keyword>
<dbReference type="SUPFAM" id="SSF57850">
    <property type="entry name" value="RING/U-box"/>
    <property type="match status" value="1"/>
</dbReference>
<dbReference type="Gene3D" id="3.30.40.10">
    <property type="entry name" value="Zinc/RING finger domain, C3HC4 (zinc finger)"/>
    <property type="match status" value="1"/>
</dbReference>
<dbReference type="Pfam" id="PF15227">
    <property type="entry name" value="zf-C3HC4_4"/>
    <property type="match status" value="1"/>
</dbReference>
<dbReference type="SMART" id="SM00184">
    <property type="entry name" value="RING"/>
    <property type="match status" value="1"/>
</dbReference>
<evidence type="ECO:0000256" key="5">
    <source>
        <dbReference type="SAM" id="Coils"/>
    </source>
</evidence>
<accession>A0A6J2RHS8</accession>
<dbReference type="RefSeq" id="XP_029308860.1">
    <property type="nucleotide sequence ID" value="XM_029453000.1"/>
</dbReference>
<organism evidence="8 9">
    <name type="scientific">Cottoperca gobio</name>
    <name type="common">Frogmouth</name>
    <name type="synonym">Aphritis gobio</name>
    <dbReference type="NCBI Taxonomy" id="56716"/>
    <lineage>
        <taxon>Eukaryota</taxon>
        <taxon>Metazoa</taxon>
        <taxon>Chordata</taxon>
        <taxon>Craniata</taxon>
        <taxon>Vertebrata</taxon>
        <taxon>Euteleostomi</taxon>
        <taxon>Actinopterygii</taxon>
        <taxon>Neopterygii</taxon>
        <taxon>Teleostei</taxon>
        <taxon>Neoteleostei</taxon>
        <taxon>Acanthomorphata</taxon>
        <taxon>Eupercaria</taxon>
        <taxon>Perciformes</taxon>
        <taxon>Notothenioidei</taxon>
        <taxon>Bovichtidae</taxon>
        <taxon>Cottoperca</taxon>
    </lineage>
</organism>
<dbReference type="SMART" id="SM00336">
    <property type="entry name" value="BBOX"/>
    <property type="match status" value="1"/>
</dbReference>
<dbReference type="InParanoid" id="A0A6J2RHS8"/>
<evidence type="ECO:0000256" key="3">
    <source>
        <dbReference type="ARBA" id="ARBA00022833"/>
    </source>
</evidence>
<dbReference type="Pfam" id="PF00643">
    <property type="entry name" value="zf-B_box"/>
    <property type="match status" value="1"/>
</dbReference>
<dbReference type="InterPro" id="IPR001841">
    <property type="entry name" value="Znf_RING"/>
</dbReference>
<dbReference type="SUPFAM" id="SSF57845">
    <property type="entry name" value="B-box zinc-binding domain"/>
    <property type="match status" value="1"/>
</dbReference>
<dbReference type="Gene3D" id="4.10.830.40">
    <property type="match status" value="1"/>
</dbReference>
<dbReference type="PROSITE" id="PS50119">
    <property type="entry name" value="ZF_BBOX"/>
    <property type="match status" value="1"/>
</dbReference>
<evidence type="ECO:0000313" key="9">
    <source>
        <dbReference type="RefSeq" id="XP_029308860.1"/>
    </source>
</evidence>
<dbReference type="PROSITE" id="PS50089">
    <property type="entry name" value="ZF_RING_2"/>
    <property type="match status" value="1"/>
</dbReference>
<keyword evidence="3" id="KW-0862">Zinc</keyword>
<dbReference type="GeneID" id="115022121"/>
<evidence type="ECO:0000259" key="7">
    <source>
        <dbReference type="PROSITE" id="PS50119"/>
    </source>
</evidence>
<evidence type="ECO:0000256" key="4">
    <source>
        <dbReference type="PROSITE-ProRule" id="PRU00024"/>
    </source>
</evidence>
<dbReference type="PROSITE" id="PS00518">
    <property type="entry name" value="ZF_RING_1"/>
    <property type="match status" value="1"/>
</dbReference>
<dbReference type="AlphaFoldDB" id="A0A6J2RHS8"/>
<dbReference type="PANTHER" id="PTHR25465">
    <property type="entry name" value="B-BOX DOMAIN CONTAINING"/>
    <property type="match status" value="1"/>
</dbReference>
<dbReference type="KEGG" id="cgob:115022121"/>
<feature type="coiled-coil region" evidence="5">
    <location>
        <begin position="202"/>
        <end position="294"/>
    </location>
</feature>
<name>A0A6J2RHS8_COTGO</name>
<dbReference type="Gene3D" id="3.30.160.60">
    <property type="entry name" value="Classic Zinc Finger"/>
    <property type="match status" value="1"/>
</dbReference>
<sequence length="379" mass="43650">MAQKGVQLDQETFSCSICLDLLKDPVTIPCGHNYCKNCIKSHWDKKDGIHSCLKCRQTFTPRPVLLKNTMFGALVEELKKTGLQAAPADHCYAGPEDVGCDVCTGRKLKAFKSCLVCLVSYCEKHLQPHYESPAFEKHKLVEPSQKLQENMCSRHDEVMKMFCRTDQQCICYLCFVEEHKGHDTVSAAAERTERQRELEGSRLNIQQRIQDGEKDVKLLQQEVEVINRSADRAVEDSEKMFTQLIRLMQKRSSDVKQQLRSQQESEVSRVKELQEKLEQEITELKRKDADLKQLAHTEDHTQFLKHYSSLSHLRESTVLPSINSPLQYFKDVIAAVSEARDKVQDLLSEMWPKIVRTVTEVDALLSQQLTRRESRRAVK</sequence>
<keyword evidence="8" id="KW-1185">Reference proteome</keyword>
<dbReference type="CDD" id="cd16543">
    <property type="entry name" value="RING-HC_TRIM77_C-IV"/>
    <property type="match status" value="1"/>
</dbReference>
<dbReference type="Pfam" id="PF25600">
    <property type="entry name" value="TRIM_CC"/>
    <property type="match status" value="1"/>
</dbReference>
<feature type="domain" description="RING-type" evidence="6">
    <location>
        <begin position="15"/>
        <end position="56"/>
    </location>
</feature>
<dbReference type="Proteomes" id="UP000504630">
    <property type="component" value="Chromosome 17"/>
</dbReference>
<proteinExistence type="predicted"/>
<dbReference type="CDD" id="cd19769">
    <property type="entry name" value="Bbox2_TRIM16-like"/>
    <property type="match status" value="1"/>
</dbReference>
<keyword evidence="1" id="KW-0479">Metal-binding</keyword>
<dbReference type="GO" id="GO:0008270">
    <property type="term" value="F:zinc ion binding"/>
    <property type="evidence" value="ECO:0007669"/>
    <property type="project" value="UniProtKB-KW"/>
</dbReference>